<dbReference type="AlphaFoldDB" id="A0A410G3E0"/>
<protein>
    <submittedName>
        <fullName evidence="1">Anhydro-N-acetylmuramic acid kinase</fullName>
        <ecNumber evidence="1">2.7.1.170</ecNumber>
    </submittedName>
</protein>
<dbReference type="KEGG" id="aev:EI546_08515"/>
<dbReference type="GO" id="GO:0006040">
    <property type="term" value="P:amino sugar metabolic process"/>
    <property type="evidence" value="ECO:0007669"/>
    <property type="project" value="InterPro"/>
</dbReference>
<dbReference type="NCBIfam" id="NF007144">
    <property type="entry name" value="PRK09585.2-3"/>
    <property type="match status" value="1"/>
</dbReference>
<keyword evidence="2" id="KW-1185">Reference proteome</keyword>
<dbReference type="SUPFAM" id="SSF53067">
    <property type="entry name" value="Actin-like ATPase domain"/>
    <property type="match status" value="1"/>
</dbReference>
<keyword evidence="1" id="KW-0418">Kinase</keyword>
<dbReference type="GO" id="GO:0009254">
    <property type="term" value="P:peptidoglycan turnover"/>
    <property type="evidence" value="ECO:0007669"/>
    <property type="project" value="InterPro"/>
</dbReference>
<reference evidence="1 2" key="1">
    <citation type="submission" date="2019-01" db="EMBL/GenBank/DDBJ databases">
        <title>Complete genome sequencing of Aequorivita sp. H23M31.</title>
        <authorList>
            <person name="Bae J.-W."/>
        </authorList>
    </citation>
    <scope>NUCLEOTIDE SEQUENCE [LARGE SCALE GENOMIC DNA]</scope>
    <source>
        <strain evidence="1 2">H23M31</strain>
    </source>
</reference>
<dbReference type="OrthoDB" id="9763949at2"/>
<dbReference type="RefSeq" id="WP_128250140.1">
    <property type="nucleotide sequence ID" value="NZ_CP034951.1"/>
</dbReference>
<sequence>MKKESYHIIGVMSGTSLDGIDLAEMEFRVIENPEDVENSWSFKILKAETIPYSSFWKKELQDPIEYSREQLERLDFKYTEKLSEDILGFIQRNNIQEIDAICSHGHTILHRPEKGFTLQIGNLPKLAKMVGQTVVCDFRVQDVELGGQGAPLVPIGDRLLFSEYDYCLNLGGFANVSSEINGNRIAYDICPVNIVLNRYAEKMGFDFDEGGNMAREGKINSVLLQKLNSLPFYSEKPPKSLGLEWVNENIFPLLELIDIFPEDVLRTFTEHIAIQLANQFSSNASILITGGGAHNTFLIERLKDFSSIEICIPSQEIVEYKEALIFGLLGVLKLRGEVNCLSSVTGAKNDHSSGQVFTP</sequence>
<dbReference type="GO" id="GO:0016301">
    <property type="term" value="F:kinase activity"/>
    <property type="evidence" value="ECO:0007669"/>
    <property type="project" value="UniProtKB-KW"/>
</dbReference>
<dbReference type="GO" id="GO:0005524">
    <property type="term" value="F:ATP binding"/>
    <property type="evidence" value="ECO:0007669"/>
    <property type="project" value="InterPro"/>
</dbReference>
<keyword evidence="1" id="KW-0808">Transferase</keyword>
<name>A0A410G3E0_9FLAO</name>
<proteinExistence type="predicted"/>
<dbReference type="PANTHER" id="PTHR30605:SF0">
    <property type="entry name" value="ANHYDRO-N-ACETYLMURAMIC ACID KINASE"/>
    <property type="match status" value="1"/>
</dbReference>
<dbReference type="Gene3D" id="3.30.420.40">
    <property type="match status" value="2"/>
</dbReference>
<dbReference type="PANTHER" id="PTHR30605">
    <property type="entry name" value="ANHYDRO-N-ACETYLMURAMIC ACID KINASE"/>
    <property type="match status" value="1"/>
</dbReference>
<evidence type="ECO:0000313" key="1">
    <source>
        <dbReference type="EMBL" id="QAA81759.1"/>
    </source>
</evidence>
<dbReference type="InterPro" id="IPR043129">
    <property type="entry name" value="ATPase_NBD"/>
</dbReference>
<dbReference type="EMBL" id="CP034951">
    <property type="protein sequence ID" value="QAA81759.1"/>
    <property type="molecule type" value="Genomic_DNA"/>
</dbReference>
<dbReference type="Pfam" id="PF03702">
    <property type="entry name" value="AnmK"/>
    <property type="match status" value="1"/>
</dbReference>
<organism evidence="1 2">
    <name type="scientific">Aequorivita ciconiae</name>
    <dbReference type="NCBI Taxonomy" id="2494375"/>
    <lineage>
        <taxon>Bacteria</taxon>
        <taxon>Pseudomonadati</taxon>
        <taxon>Bacteroidota</taxon>
        <taxon>Flavobacteriia</taxon>
        <taxon>Flavobacteriales</taxon>
        <taxon>Flavobacteriaceae</taxon>
        <taxon>Aequorivita</taxon>
    </lineage>
</organism>
<accession>A0A410G3E0</accession>
<dbReference type="GO" id="GO:0016773">
    <property type="term" value="F:phosphotransferase activity, alcohol group as acceptor"/>
    <property type="evidence" value="ECO:0007669"/>
    <property type="project" value="InterPro"/>
</dbReference>
<dbReference type="InterPro" id="IPR005338">
    <property type="entry name" value="Anhydro_N_Ac-Mur_kinase"/>
</dbReference>
<gene>
    <name evidence="1" type="ORF">EI546_08515</name>
</gene>
<evidence type="ECO:0000313" key="2">
    <source>
        <dbReference type="Proteomes" id="UP000285517"/>
    </source>
</evidence>
<dbReference type="Proteomes" id="UP000285517">
    <property type="component" value="Chromosome"/>
</dbReference>
<dbReference type="EC" id="2.7.1.170" evidence="1"/>